<keyword evidence="3" id="KW-1185">Reference proteome</keyword>
<gene>
    <name evidence="2" type="ORF">K5I29_07435</name>
</gene>
<evidence type="ECO:0000256" key="1">
    <source>
        <dbReference type="PROSITE-ProRule" id="PRU00339"/>
    </source>
</evidence>
<accession>A0ABY6LXY0</accession>
<sequence length="467" mass="54884">MHINNEEEEYNLALSRFESMLKTNKVFFFDSEEFENIILHYLDTGRVNLANKALKLGVEQHPNSTGLKLVQVELFVFENKLDEAEKILKEIYAIEPTNEEIYIQQANIYSKKDKHLKAIECLQIALEYTDDYADVYSLLGMEYLYMDQLEQAKDNFLKCLKHDPEDHSALYNIIYCFDFLEQNKEAVVFLNEYINSNAYSEIAWHQLGRQYYQLKEYENAYRAFDYATLIDDSFIGAYLEKAKSLEKLKQYRDAIDAYKITLGLDDPTAYAYLRIGKCYQKLNELDEALDYFLKAVHEDPLLDKAWVSITNYYSNLGEYNKALEYLDKAISIDSENKNYWKKYGEINLALNLLEDAEKGYRRAVELNDYEISTWMLWIDLLLKTGSKDEALQTLLTAAEFFPGEHEVDYYLAGIYFTELNYELGEEHLIKGLTLNAAYIDEFYQNFENLIDNITIQRVIANFNFLKN</sequence>
<dbReference type="SUPFAM" id="SSF48452">
    <property type="entry name" value="TPR-like"/>
    <property type="match status" value="3"/>
</dbReference>
<dbReference type="Pfam" id="PF14559">
    <property type="entry name" value="TPR_19"/>
    <property type="match status" value="1"/>
</dbReference>
<dbReference type="PANTHER" id="PTHR12558">
    <property type="entry name" value="CELL DIVISION CYCLE 16,23,27"/>
    <property type="match status" value="1"/>
</dbReference>
<dbReference type="Pfam" id="PF13181">
    <property type="entry name" value="TPR_8"/>
    <property type="match status" value="1"/>
</dbReference>
<proteinExistence type="predicted"/>
<dbReference type="Gene3D" id="1.25.40.10">
    <property type="entry name" value="Tetratricopeptide repeat domain"/>
    <property type="match status" value="3"/>
</dbReference>
<feature type="repeat" description="TPR" evidence="1">
    <location>
        <begin position="201"/>
        <end position="234"/>
    </location>
</feature>
<reference evidence="2" key="1">
    <citation type="submission" date="2021-08" db="EMBL/GenBank/DDBJ databases">
        <title>Flavobacterium sp. strain CC-SYL302.</title>
        <authorList>
            <person name="Lin S.-Y."/>
            <person name="Lee T.-H."/>
            <person name="Young C.-C."/>
        </authorList>
    </citation>
    <scope>NUCLEOTIDE SEQUENCE</scope>
    <source>
        <strain evidence="2">CC-SYL302</strain>
    </source>
</reference>
<dbReference type="PANTHER" id="PTHR12558:SF13">
    <property type="entry name" value="CELL DIVISION CYCLE PROTEIN 27 HOMOLOG"/>
    <property type="match status" value="1"/>
</dbReference>
<dbReference type="PROSITE" id="PS50293">
    <property type="entry name" value="TPR_REGION"/>
    <property type="match status" value="1"/>
</dbReference>
<dbReference type="InterPro" id="IPR019734">
    <property type="entry name" value="TPR_rpt"/>
</dbReference>
<dbReference type="PROSITE" id="PS50005">
    <property type="entry name" value="TPR"/>
    <property type="match status" value="4"/>
</dbReference>
<dbReference type="InterPro" id="IPR011990">
    <property type="entry name" value="TPR-like_helical_dom_sf"/>
</dbReference>
<evidence type="ECO:0000313" key="3">
    <source>
        <dbReference type="Proteomes" id="UP001163328"/>
    </source>
</evidence>
<dbReference type="SMART" id="SM00028">
    <property type="entry name" value="TPR"/>
    <property type="match status" value="7"/>
</dbReference>
<evidence type="ECO:0000313" key="2">
    <source>
        <dbReference type="EMBL" id="UYW00402.1"/>
    </source>
</evidence>
<dbReference type="Pfam" id="PF13432">
    <property type="entry name" value="TPR_16"/>
    <property type="match status" value="1"/>
</dbReference>
<keyword evidence="1" id="KW-0802">TPR repeat</keyword>
<organism evidence="2 3">
    <name type="scientific">Flavobacterium agricola</name>
    <dbReference type="NCBI Taxonomy" id="2870839"/>
    <lineage>
        <taxon>Bacteria</taxon>
        <taxon>Pseudomonadati</taxon>
        <taxon>Bacteroidota</taxon>
        <taxon>Flavobacteriia</taxon>
        <taxon>Flavobacteriales</taxon>
        <taxon>Flavobacteriaceae</taxon>
        <taxon>Flavobacterium</taxon>
    </lineage>
</organism>
<dbReference type="Proteomes" id="UP001163328">
    <property type="component" value="Chromosome"/>
</dbReference>
<dbReference type="EMBL" id="CP081495">
    <property type="protein sequence ID" value="UYW00402.1"/>
    <property type="molecule type" value="Genomic_DNA"/>
</dbReference>
<protein>
    <submittedName>
        <fullName evidence="2">Tetratricopeptide repeat protein</fullName>
    </submittedName>
</protein>
<name>A0ABY6LXY0_9FLAO</name>
<feature type="repeat" description="TPR" evidence="1">
    <location>
        <begin position="303"/>
        <end position="336"/>
    </location>
</feature>
<feature type="repeat" description="TPR" evidence="1">
    <location>
        <begin position="133"/>
        <end position="166"/>
    </location>
</feature>
<feature type="repeat" description="TPR" evidence="1">
    <location>
        <begin position="269"/>
        <end position="302"/>
    </location>
</feature>
<dbReference type="RefSeq" id="WP_264432100.1">
    <property type="nucleotide sequence ID" value="NZ_CP081495.1"/>
</dbReference>